<dbReference type="KEGG" id="tpx:Turpa_1396"/>
<feature type="compositionally biased region" description="Basic and acidic residues" evidence="1">
    <location>
        <begin position="95"/>
        <end position="111"/>
    </location>
</feature>
<feature type="compositionally biased region" description="Polar residues" evidence="1">
    <location>
        <begin position="245"/>
        <end position="259"/>
    </location>
</feature>
<organism evidence="2 3">
    <name type="scientific">Turneriella parva (strain ATCC BAA-1111 / DSM 21527 / NCTC 11395 / H)</name>
    <name type="common">Leptospira parva</name>
    <dbReference type="NCBI Taxonomy" id="869212"/>
    <lineage>
        <taxon>Bacteria</taxon>
        <taxon>Pseudomonadati</taxon>
        <taxon>Spirochaetota</taxon>
        <taxon>Spirochaetia</taxon>
        <taxon>Leptospirales</taxon>
        <taxon>Leptospiraceae</taxon>
        <taxon>Turneriella</taxon>
    </lineage>
</organism>
<sequence>MLSLNSVPDNKAQAREIAQPRPRGANSDEREARPDFQAMVVAAVQPAKIEQQPLRTKETGESYQQHAPKAESPAPAGNNGAVNEIKGDAINTPKAGHEAAKAETSEGEAKAKQPAAEASATTTAQTKKSSHDMLQALGLATLTARTTTAKAAEKAQPAELAQQTGGTLSAAARLQAVRAQTVTTTLNILQKAPDAILVQNDGLKRLSEKIGIGFLSKFAEKLNEKTPRSDGASTFRAESARDSHSQTASPMANKAGHNNSRSESEADAKNNQRGARNQTTRNVSRETSPPLSPPHAGGMSDGDIRDQNVMVSPSNHDITTTRQQSPVPSTGQAGLADAAANAHNAETIRAAVENPLMRPELVRQFNEVMTRAQVLVTDADNARFSVKLFPRELGRMEIDLKLVDGEMRGKIVVESEDVKNEMQNFLQNRENNQGEEATDLSKVSIEVRSESQNAQTSDSATDNAELLQNLVTRTASVLYEAVDVPQQKGNALYA</sequence>
<dbReference type="Gene3D" id="3.30.750.140">
    <property type="match status" value="1"/>
</dbReference>
<evidence type="ECO:0000256" key="1">
    <source>
        <dbReference type="SAM" id="MobiDB-lite"/>
    </source>
</evidence>
<gene>
    <name evidence="2" type="ordered locus">Turpa_1396</name>
</gene>
<dbReference type="STRING" id="869212.Turpa_1396"/>
<name>I4B437_TURPD</name>
<dbReference type="RefSeq" id="WP_014802558.1">
    <property type="nucleotide sequence ID" value="NC_018020.1"/>
</dbReference>
<dbReference type="EMBL" id="CP002959">
    <property type="protein sequence ID" value="AFM12044.1"/>
    <property type="molecule type" value="Genomic_DNA"/>
</dbReference>
<evidence type="ECO:0000313" key="2">
    <source>
        <dbReference type="EMBL" id="AFM12044.1"/>
    </source>
</evidence>
<feature type="compositionally biased region" description="Low complexity" evidence="1">
    <location>
        <begin position="112"/>
        <end position="126"/>
    </location>
</feature>
<feature type="region of interest" description="Disordered" evidence="1">
    <location>
        <begin position="1"/>
        <end position="130"/>
    </location>
</feature>
<feature type="region of interest" description="Disordered" evidence="1">
    <location>
        <begin position="223"/>
        <end position="333"/>
    </location>
</feature>
<proteinExistence type="predicted"/>
<evidence type="ECO:0008006" key="4">
    <source>
        <dbReference type="Google" id="ProtNLM"/>
    </source>
</evidence>
<dbReference type="InterPro" id="IPR038610">
    <property type="entry name" value="FliK-like_C_sf"/>
</dbReference>
<evidence type="ECO:0000313" key="3">
    <source>
        <dbReference type="Proteomes" id="UP000006048"/>
    </source>
</evidence>
<feature type="compositionally biased region" description="Basic and acidic residues" evidence="1">
    <location>
        <begin position="260"/>
        <end position="270"/>
    </location>
</feature>
<accession>I4B437</accession>
<feature type="compositionally biased region" description="Polar residues" evidence="1">
    <location>
        <begin position="309"/>
        <end position="332"/>
    </location>
</feature>
<protein>
    <recommendedName>
        <fullName evidence="4">Flagellar hook-length control protein-like C-terminal domain-containing protein</fullName>
    </recommendedName>
</protein>
<dbReference type="Proteomes" id="UP000006048">
    <property type="component" value="Chromosome"/>
</dbReference>
<reference evidence="2 3" key="1">
    <citation type="submission" date="2012-06" db="EMBL/GenBank/DDBJ databases">
        <title>The complete chromosome of genome of Turneriella parva DSM 21527.</title>
        <authorList>
            <consortium name="US DOE Joint Genome Institute (JGI-PGF)"/>
            <person name="Lucas S."/>
            <person name="Han J."/>
            <person name="Lapidus A."/>
            <person name="Bruce D."/>
            <person name="Goodwin L."/>
            <person name="Pitluck S."/>
            <person name="Peters L."/>
            <person name="Kyrpides N."/>
            <person name="Mavromatis K."/>
            <person name="Ivanova N."/>
            <person name="Mikhailova N."/>
            <person name="Chertkov O."/>
            <person name="Detter J.C."/>
            <person name="Tapia R."/>
            <person name="Han C."/>
            <person name="Land M."/>
            <person name="Hauser L."/>
            <person name="Markowitz V."/>
            <person name="Cheng J.-F."/>
            <person name="Hugenholtz P."/>
            <person name="Woyke T."/>
            <person name="Wu D."/>
            <person name="Gronow S."/>
            <person name="Wellnitz S."/>
            <person name="Brambilla E."/>
            <person name="Klenk H.-P."/>
            <person name="Eisen J.A."/>
        </authorList>
    </citation>
    <scope>NUCLEOTIDE SEQUENCE [LARGE SCALE GENOMIC DNA]</scope>
    <source>
        <strain evidence="3">ATCC BAA-1111 / DSM 21527 / NCTC 11395 / H</strain>
    </source>
</reference>
<keyword evidence="3" id="KW-1185">Reference proteome</keyword>
<feature type="compositionally biased region" description="Polar residues" evidence="1">
    <location>
        <begin position="271"/>
        <end position="289"/>
    </location>
</feature>
<dbReference type="HOGENOM" id="CLU_551998_0_0_12"/>
<dbReference type="AlphaFoldDB" id="I4B437"/>